<accession>A0ABV3J4L5</accession>
<evidence type="ECO:0000313" key="1">
    <source>
        <dbReference type="EMBL" id="MEV4926347.1"/>
    </source>
</evidence>
<dbReference type="InterPro" id="IPR053847">
    <property type="entry name" value="DUF6928"/>
</dbReference>
<protein>
    <submittedName>
        <fullName evidence="1">Uncharacterized protein</fullName>
    </submittedName>
</protein>
<reference evidence="1 2" key="1">
    <citation type="submission" date="2024-06" db="EMBL/GenBank/DDBJ databases">
        <title>The Natural Products Discovery Center: Release of the First 8490 Sequenced Strains for Exploring Actinobacteria Biosynthetic Diversity.</title>
        <authorList>
            <person name="Kalkreuter E."/>
            <person name="Kautsar S.A."/>
            <person name="Yang D."/>
            <person name="Bader C.D."/>
            <person name="Teijaro C.N."/>
            <person name="Fluegel L."/>
            <person name="Davis C.M."/>
            <person name="Simpson J.R."/>
            <person name="Lauterbach L."/>
            <person name="Steele A.D."/>
            <person name="Gui C."/>
            <person name="Meng S."/>
            <person name="Li G."/>
            <person name="Viehrig K."/>
            <person name="Ye F."/>
            <person name="Su P."/>
            <person name="Kiefer A.F."/>
            <person name="Nichols A."/>
            <person name="Cepeda A.J."/>
            <person name="Yan W."/>
            <person name="Fan B."/>
            <person name="Jiang Y."/>
            <person name="Adhikari A."/>
            <person name="Zheng C.-J."/>
            <person name="Schuster L."/>
            <person name="Cowan T.M."/>
            <person name="Smanski M.J."/>
            <person name="Chevrette M.G."/>
            <person name="De Carvalho L.P.S."/>
            <person name="Shen B."/>
        </authorList>
    </citation>
    <scope>NUCLEOTIDE SEQUENCE [LARGE SCALE GENOMIC DNA]</scope>
    <source>
        <strain evidence="1 2">NPDC053791</strain>
    </source>
</reference>
<dbReference type="Proteomes" id="UP001552479">
    <property type="component" value="Unassembled WGS sequence"/>
</dbReference>
<proteinExistence type="predicted"/>
<dbReference type="EMBL" id="JBFASG010000032">
    <property type="protein sequence ID" value="MEV4926347.1"/>
    <property type="molecule type" value="Genomic_DNA"/>
</dbReference>
<organism evidence="1 2">
    <name type="scientific">Streptomyces roseoverticillatus</name>
    <dbReference type="NCBI Taxonomy" id="66429"/>
    <lineage>
        <taxon>Bacteria</taxon>
        <taxon>Bacillati</taxon>
        <taxon>Actinomycetota</taxon>
        <taxon>Actinomycetes</taxon>
        <taxon>Kitasatosporales</taxon>
        <taxon>Streptomycetaceae</taxon>
        <taxon>Streptomyces</taxon>
    </lineage>
</organism>
<evidence type="ECO:0000313" key="2">
    <source>
        <dbReference type="Proteomes" id="UP001552479"/>
    </source>
</evidence>
<dbReference type="RefSeq" id="WP_366089767.1">
    <property type="nucleotide sequence ID" value="NZ_JBFASG010000032.1"/>
</dbReference>
<comment type="caution">
    <text evidence="1">The sequence shown here is derived from an EMBL/GenBank/DDBJ whole genome shotgun (WGS) entry which is preliminary data.</text>
</comment>
<sequence>MGSKAAMVVFTEAKPNRIFRNTSEINHTKSKHLAELTLGVASHEIDPIALDLAVWPDDGVTCAASFPKYEIVCSRELAQHKPSELTGQISRLAAGRNAYAVFMHSATDWTAFAVWSGGHLLRSLSVSPGSGVIEDVGDRYSFEAPFWRGQHQVQGGAPYALPFHPIDLGNEALREFFGFILEGQEDETCLDPEEVEIPAFRAALQP</sequence>
<keyword evidence="2" id="KW-1185">Reference proteome</keyword>
<gene>
    <name evidence="1" type="ORF">AB0L03_26560</name>
</gene>
<name>A0ABV3J4L5_9ACTN</name>
<dbReference type="Pfam" id="PF21997">
    <property type="entry name" value="DUF6928"/>
    <property type="match status" value="1"/>
</dbReference>